<proteinExistence type="predicted"/>
<dbReference type="AlphaFoldDB" id="A0A812HRK7"/>
<organism evidence="1 2">
    <name type="scientific">Symbiodinium natans</name>
    <dbReference type="NCBI Taxonomy" id="878477"/>
    <lineage>
        <taxon>Eukaryota</taxon>
        <taxon>Sar</taxon>
        <taxon>Alveolata</taxon>
        <taxon>Dinophyceae</taxon>
        <taxon>Suessiales</taxon>
        <taxon>Symbiodiniaceae</taxon>
        <taxon>Symbiodinium</taxon>
    </lineage>
</organism>
<dbReference type="EMBL" id="CAJNDS010000107">
    <property type="protein sequence ID" value="CAE6958832.1"/>
    <property type="molecule type" value="Genomic_DNA"/>
</dbReference>
<evidence type="ECO:0000313" key="2">
    <source>
        <dbReference type="Proteomes" id="UP000604046"/>
    </source>
</evidence>
<reference evidence="1" key="1">
    <citation type="submission" date="2021-02" db="EMBL/GenBank/DDBJ databases">
        <authorList>
            <person name="Dougan E. K."/>
            <person name="Rhodes N."/>
            <person name="Thang M."/>
            <person name="Chan C."/>
        </authorList>
    </citation>
    <scope>NUCLEOTIDE SEQUENCE</scope>
</reference>
<name>A0A812HRK7_9DINO</name>
<comment type="caution">
    <text evidence="1">The sequence shown here is derived from an EMBL/GenBank/DDBJ whole genome shotgun (WGS) entry which is preliminary data.</text>
</comment>
<evidence type="ECO:0000313" key="1">
    <source>
        <dbReference type="EMBL" id="CAE6958832.1"/>
    </source>
</evidence>
<accession>A0A812HRK7</accession>
<sequence length="143" mass="15570">MPARAPLLTASLRPLARFACSTELAWPATRGGCDEAALPTLPCEGEAGESSTSSELCCFQALRAMRLPHLPRQHLGVMEFGISLARSTELAVHGSQGKWTRKSATLRRIDASICTWGEASARQIRHCIWGAFVVFWQSSTSPE</sequence>
<keyword evidence="2" id="KW-1185">Reference proteome</keyword>
<gene>
    <name evidence="1" type="ORF">SNAT2548_LOCUS1865</name>
</gene>
<dbReference type="Proteomes" id="UP000604046">
    <property type="component" value="Unassembled WGS sequence"/>
</dbReference>
<protein>
    <submittedName>
        <fullName evidence="1">Uncharacterized protein</fullName>
    </submittedName>
</protein>